<dbReference type="AlphaFoldDB" id="A0A915I845"/>
<accession>A0A915I845</accession>
<organism evidence="1 2">
    <name type="scientific">Romanomermis culicivorax</name>
    <name type="common">Nematode worm</name>
    <dbReference type="NCBI Taxonomy" id="13658"/>
    <lineage>
        <taxon>Eukaryota</taxon>
        <taxon>Metazoa</taxon>
        <taxon>Ecdysozoa</taxon>
        <taxon>Nematoda</taxon>
        <taxon>Enoplea</taxon>
        <taxon>Dorylaimia</taxon>
        <taxon>Mermithida</taxon>
        <taxon>Mermithoidea</taxon>
        <taxon>Mermithidae</taxon>
        <taxon>Romanomermis</taxon>
    </lineage>
</organism>
<sequence length="161" mass="18345">MKTKNKKEIHEKCDLLTFSFIKQYNKTISHYPSLTIDPNSSSVGLKPKNCITVANSSVVMQPSPLRSKILNACLYDFIVLASRLYLAACIKFCWPFGERRLLEWSPPRAIRSLRMVLSPLEASLRPAVADATVTRKSFVFLPLLSLTWSEKREMFSEEEAT</sequence>
<name>A0A915I845_ROMCU</name>
<dbReference type="Proteomes" id="UP000887565">
    <property type="component" value="Unplaced"/>
</dbReference>
<keyword evidence="1" id="KW-1185">Reference proteome</keyword>
<proteinExistence type="predicted"/>
<evidence type="ECO:0000313" key="2">
    <source>
        <dbReference type="WBParaSite" id="nRc.2.0.1.t10339-RA"/>
    </source>
</evidence>
<reference evidence="2" key="1">
    <citation type="submission" date="2022-11" db="UniProtKB">
        <authorList>
            <consortium name="WormBaseParasite"/>
        </authorList>
    </citation>
    <scope>IDENTIFICATION</scope>
</reference>
<dbReference type="WBParaSite" id="nRc.2.0.1.t10339-RA">
    <property type="protein sequence ID" value="nRc.2.0.1.t10339-RA"/>
    <property type="gene ID" value="nRc.2.0.1.g10339"/>
</dbReference>
<evidence type="ECO:0000313" key="1">
    <source>
        <dbReference type="Proteomes" id="UP000887565"/>
    </source>
</evidence>
<protein>
    <submittedName>
        <fullName evidence="2">Uncharacterized protein</fullName>
    </submittedName>
</protein>